<proteinExistence type="inferred from homology"/>
<evidence type="ECO:0000259" key="3">
    <source>
        <dbReference type="Pfam" id="PF05193"/>
    </source>
</evidence>
<evidence type="ECO:0000313" key="4">
    <source>
        <dbReference type="EMBL" id="CAE0321218.1"/>
    </source>
</evidence>
<gene>
    <name evidence="4" type="ORF">SINC0208_LOCUS1799</name>
</gene>
<comment type="similarity">
    <text evidence="2">Belongs to the peptidase M16 family.</text>
</comment>
<feature type="domain" description="Peptidase M16 C-terminal" evidence="3">
    <location>
        <begin position="237"/>
        <end position="419"/>
    </location>
</feature>
<dbReference type="SUPFAM" id="SSF63411">
    <property type="entry name" value="LuxS/MPP-like metallohydrolase"/>
    <property type="match status" value="2"/>
</dbReference>
<dbReference type="PANTHER" id="PTHR11851:SF49">
    <property type="entry name" value="MITOCHONDRIAL-PROCESSING PEPTIDASE SUBUNIT ALPHA"/>
    <property type="match status" value="1"/>
</dbReference>
<name>A0A7S3MUE7_9SPIT</name>
<dbReference type="Gene3D" id="3.30.830.10">
    <property type="entry name" value="Metalloenzyme, LuxS/M16 peptidase-like"/>
    <property type="match status" value="2"/>
</dbReference>
<dbReference type="GO" id="GO:0046872">
    <property type="term" value="F:metal ion binding"/>
    <property type="evidence" value="ECO:0007669"/>
    <property type="project" value="InterPro"/>
</dbReference>
<dbReference type="Pfam" id="PF05193">
    <property type="entry name" value="Peptidase_M16_C"/>
    <property type="match status" value="1"/>
</dbReference>
<reference evidence="4" key="1">
    <citation type="submission" date="2021-01" db="EMBL/GenBank/DDBJ databases">
        <authorList>
            <person name="Corre E."/>
            <person name="Pelletier E."/>
            <person name="Niang G."/>
            <person name="Scheremetjew M."/>
            <person name="Finn R."/>
            <person name="Kale V."/>
            <person name="Holt S."/>
            <person name="Cochrane G."/>
            <person name="Meng A."/>
            <person name="Brown T."/>
            <person name="Cohen L."/>
        </authorList>
    </citation>
    <scope>NUCLEOTIDE SEQUENCE</scope>
    <source>
        <strain evidence="4">S3</strain>
    </source>
</reference>
<dbReference type="InterPro" id="IPR007863">
    <property type="entry name" value="Peptidase_M16_C"/>
</dbReference>
<dbReference type="GO" id="GO:0005739">
    <property type="term" value="C:mitochondrion"/>
    <property type="evidence" value="ECO:0007669"/>
    <property type="project" value="TreeGrafter"/>
</dbReference>
<protein>
    <recommendedName>
        <fullName evidence="3">Peptidase M16 C-terminal domain-containing protein</fullName>
    </recommendedName>
</protein>
<dbReference type="InterPro" id="IPR050361">
    <property type="entry name" value="MPP/UQCRC_Complex"/>
</dbReference>
<organism evidence="4">
    <name type="scientific">Strombidium inclinatum</name>
    <dbReference type="NCBI Taxonomy" id="197538"/>
    <lineage>
        <taxon>Eukaryota</taxon>
        <taxon>Sar</taxon>
        <taxon>Alveolata</taxon>
        <taxon>Ciliophora</taxon>
        <taxon>Intramacronucleata</taxon>
        <taxon>Spirotrichea</taxon>
        <taxon>Oligotrichia</taxon>
        <taxon>Strombidiidae</taxon>
        <taxon>Strombidium</taxon>
    </lineage>
</organism>
<accession>A0A7S3MUE7</accession>
<dbReference type="InterPro" id="IPR011249">
    <property type="entry name" value="Metalloenz_LuxS/M16"/>
</dbReference>
<sequence>MLSKSLKPNKVLVNYAMTRAFGSNPGIFHRVFNTLDKGTHAYSTVRHDPTAPLAGHSPVEATDVPHEYNVTKLSNGFTVLTESQNFPGAVHMGFLMDVGTRDETAETSGALLALKNTYLKTLKHTNETINYGMIQMSGGAMSMDFDQEKTYFKGHCIEYDVIDMFQMMVDLALEPKSVLAANVARAKNAKSHDLFNHLSKFDPWASQQENLLRTAYGYNTLGMPRLGMEKNLDNIDSRMLQQFVMDNITPKKSLIVASGVQNHQEYVDLVKERIGELLPVPEHDFTRQPSKYIGGELRTWAETPNTSITLAFESVPWKSAEVPVFYVMNQLIGSATAFSSGGPGKGMHCRAVTNLMQKHSFVDGASAVNSHFSDSGLFGMTIEGPGSHSQELMSVLVEELNSLKENIDEVELNRAKNVLKMNILMAMERTEDRLEEIARNYQAFGDLTFHQYCEKIDAVTSADINAAASKCLSGQPTLLVSGGAINLVPSVTDVARQLQ</sequence>
<evidence type="ECO:0000256" key="1">
    <source>
        <dbReference type="ARBA" id="ARBA00002123"/>
    </source>
</evidence>
<dbReference type="EMBL" id="HBIH01004140">
    <property type="protein sequence ID" value="CAE0321218.1"/>
    <property type="molecule type" value="Transcribed_RNA"/>
</dbReference>
<comment type="function">
    <text evidence="1">Substrate recognition and binding subunit of the essential mitochondrial processing protease (MPP), which cleaves the mitochondrial sequence off newly imported precursors proteins.</text>
</comment>
<evidence type="ECO:0000256" key="2">
    <source>
        <dbReference type="ARBA" id="ARBA00007261"/>
    </source>
</evidence>
<dbReference type="PANTHER" id="PTHR11851">
    <property type="entry name" value="METALLOPROTEASE"/>
    <property type="match status" value="1"/>
</dbReference>
<dbReference type="AlphaFoldDB" id="A0A7S3MUE7"/>